<accession>A0ABW1C9Y0</accession>
<keyword evidence="4" id="KW-1185">Reference proteome</keyword>
<feature type="compositionally biased region" description="Basic and acidic residues" evidence="1">
    <location>
        <begin position="138"/>
        <end position="152"/>
    </location>
</feature>
<dbReference type="PANTHER" id="PTHR33164">
    <property type="entry name" value="TRANSCRIPTIONAL REGULATOR, MARR FAMILY"/>
    <property type="match status" value="1"/>
</dbReference>
<feature type="domain" description="HTH marR-type" evidence="2">
    <location>
        <begin position="1"/>
        <end position="130"/>
    </location>
</feature>
<dbReference type="SMART" id="SM00347">
    <property type="entry name" value="HTH_MARR"/>
    <property type="match status" value="1"/>
</dbReference>
<feature type="region of interest" description="Disordered" evidence="1">
    <location>
        <begin position="133"/>
        <end position="152"/>
    </location>
</feature>
<name>A0ABW1C9Y0_9ACTN</name>
<reference evidence="4" key="1">
    <citation type="journal article" date="2019" name="Int. J. Syst. Evol. Microbiol.">
        <title>The Global Catalogue of Microorganisms (GCM) 10K type strain sequencing project: providing services to taxonomists for standard genome sequencing and annotation.</title>
        <authorList>
            <consortium name="The Broad Institute Genomics Platform"/>
            <consortium name="The Broad Institute Genome Sequencing Center for Infectious Disease"/>
            <person name="Wu L."/>
            <person name="Ma J."/>
        </authorList>
    </citation>
    <scope>NUCLEOTIDE SEQUENCE [LARGE SCALE GENOMIC DNA]</scope>
    <source>
        <strain evidence="4">CCUG 53903</strain>
    </source>
</reference>
<dbReference type="PRINTS" id="PR00598">
    <property type="entry name" value="HTHMARR"/>
</dbReference>
<protein>
    <submittedName>
        <fullName evidence="3">MarR family winged helix-turn-helix transcriptional regulator</fullName>
    </submittedName>
</protein>
<dbReference type="InterPro" id="IPR039422">
    <property type="entry name" value="MarR/SlyA-like"/>
</dbReference>
<dbReference type="RefSeq" id="WP_379511989.1">
    <property type="nucleotide sequence ID" value="NZ_JBHSPA010000003.1"/>
</dbReference>
<dbReference type="EMBL" id="JBHSPA010000003">
    <property type="protein sequence ID" value="MFC5822436.1"/>
    <property type="molecule type" value="Genomic_DNA"/>
</dbReference>
<dbReference type="SUPFAM" id="SSF46785">
    <property type="entry name" value="Winged helix' DNA-binding domain"/>
    <property type="match status" value="1"/>
</dbReference>
<proteinExistence type="predicted"/>
<dbReference type="InterPro" id="IPR036388">
    <property type="entry name" value="WH-like_DNA-bd_sf"/>
</dbReference>
<evidence type="ECO:0000256" key="1">
    <source>
        <dbReference type="SAM" id="MobiDB-lite"/>
    </source>
</evidence>
<dbReference type="PANTHER" id="PTHR33164:SF57">
    <property type="entry name" value="MARR-FAMILY TRANSCRIPTIONAL REGULATOR"/>
    <property type="match status" value="1"/>
</dbReference>
<dbReference type="Gene3D" id="1.10.10.10">
    <property type="entry name" value="Winged helix-like DNA-binding domain superfamily/Winged helix DNA-binding domain"/>
    <property type="match status" value="1"/>
</dbReference>
<dbReference type="Proteomes" id="UP001596058">
    <property type="component" value="Unassembled WGS sequence"/>
</dbReference>
<dbReference type="Pfam" id="PF01047">
    <property type="entry name" value="MarR"/>
    <property type="match status" value="1"/>
</dbReference>
<dbReference type="InterPro" id="IPR036390">
    <property type="entry name" value="WH_DNA-bd_sf"/>
</dbReference>
<dbReference type="InterPro" id="IPR000835">
    <property type="entry name" value="HTH_MarR-typ"/>
</dbReference>
<sequence>MSSLLLQLVRAHAALATAMLQRLDLVAPQELVLLFLQEHGPTPQSKLVHFLGRDRSTVTSTLQTMERAALITRVPSSADRRAMIITLSDKGRGLCPRIRELWSELERRTFGGLTDDQRTELARTLTELRQGLTPAAIRRTDDDHEGVATDEH</sequence>
<evidence type="ECO:0000259" key="2">
    <source>
        <dbReference type="PROSITE" id="PS50995"/>
    </source>
</evidence>
<evidence type="ECO:0000313" key="4">
    <source>
        <dbReference type="Proteomes" id="UP001596058"/>
    </source>
</evidence>
<evidence type="ECO:0000313" key="3">
    <source>
        <dbReference type="EMBL" id="MFC5822436.1"/>
    </source>
</evidence>
<comment type="caution">
    <text evidence="3">The sequence shown here is derived from an EMBL/GenBank/DDBJ whole genome shotgun (WGS) entry which is preliminary data.</text>
</comment>
<organism evidence="3 4">
    <name type="scientific">Nonomuraea insulae</name>
    <dbReference type="NCBI Taxonomy" id="1616787"/>
    <lineage>
        <taxon>Bacteria</taxon>
        <taxon>Bacillati</taxon>
        <taxon>Actinomycetota</taxon>
        <taxon>Actinomycetes</taxon>
        <taxon>Streptosporangiales</taxon>
        <taxon>Streptosporangiaceae</taxon>
        <taxon>Nonomuraea</taxon>
    </lineage>
</organism>
<gene>
    <name evidence="3" type="ORF">ACFPZ3_01075</name>
</gene>
<dbReference type="PROSITE" id="PS50995">
    <property type="entry name" value="HTH_MARR_2"/>
    <property type="match status" value="1"/>
</dbReference>